<evidence type="ECO:0000313" key="3">
    <source>
        <dbReference type="Proteomes" id="UP000238479"/>
    </source>
</evidence>
<proteinExistence type="predicted"/>
<gene>
    <name evidence="2" type="ORF">RchiOBHm_Chr5g0082031</name>
</gene>
<sequence>MLKRKERIVKQFIGRWLRAYILFCRLSKKVIVTPSLVIAITFFDM</sequence>
<protein>
    <submittedName>
        <fullName evidence="2">Uncharacterized protein</fullName>
    </submittedName>
</protein>
<reference evidence="2 3" key="1">
    <citation type="journal article" date="2018" name="Nat. Genet.">
        <title>The Rosa genome provides new insights in the design of modern roses.</title>
        <authorList>
            <person name="Bendahmane M."/>
        </authorList>
    </citation>
    <scope>NUCLEOTIDE SEQUENCE [LARGE SCALE GENOMIC DNA]</scope>
    <source>
        <strain evidence="3">cv. Old Blush</strain>
    </source>
</reference>
<accession>A0A2P6QN77</accession>
<name>A0A2P6QN77_ROSCH</name>
<organism evidence="2 3">
    <name type="scientific">Rosa chinensis</name>
    <name type="common">China rose</name>
    <dbReference type="NCBI Taxonomy" id="74649"/>
    <lineage>
        <taxon>Eukaryota</taxon>
        <taxon>Viridiplantae</taxon>
        <taxon>Streptophyta</taxon>
        <taxon>Embryophyta</taxon>
        <taxon>Tracheophyta</taxon>
        <taxon>Spermatophyta</taxon>
        <taxon>Magnoliopsida</taxon>
        <taxon>eudicotyledons</taxon>
        <taxon>Gunneridae</taxon>
        <taxon>Pentapetalae</taxon>
        <taxon>rosids</taxon>
        <taxon>fabids</taxon>
        <taxon>Rosales</taxon>
        <taxon>Rosaceae</taxon>
        <taxon>Rosoideae</taxon>
        <taxon>Rosoideae incertae sedis</taxon>
        <taxon>Rosa</taxon>
    </lineage>
</organism>
<keyword evidence="3" id="KW-1185">Reference proteome</keyword>
<dbReference type="AlphaFoldDB" id="A0A2P6QN77"/>
<dbReference type="Proteomes" id="UP000238479">
    <property type="component" value="Chromosome 5"/>
</dbReference>
<keyword evidence="1" id="KW-1133">Transmembrane helix</keyword>
<keyword evidence="1" id="KW-0472">Membrane</keyword>
<evidence type="ECO:0000256" key="1">
    <source>
        <dbReference type="SAM" id="Phobius"/>
    </source>
</evidence>
<dbReference type="EMBL" id="PDCK01000043">
    <property type="protein sequence ID" value="PRQ35625.1"/>
    <property type="molecule type" value="Genomic_DNA"/>
</dbReference>
<evidence type="ECO:0000313" key="2">
    <source>
        <dbReference type="EMBL" id="PRQ35625.1"/>
    </source>
</evidence>
<keyword evidence="1" id="KW-0812">Transmembrane</keyword>
<feature type="transmembrane region" description="Helical" evidence="1">
    <location>
        <begin position="20"/>
        <end position="43"/>
    </location>
</feature>
<comment type="caution">
    <text evidence="2">The sequence shown here is derived from an EMBL/GenBank/DDBJ whole genome shotgun (WGS) entry which is preliminary data.</text>
</comment>
<dbReference type="Gramene" id="PRQ35625">
    <property type="protein sequence ID" value="PRQ35625"/>
    <property type="gene ID" value="RchiOBHm_Chr5g0082031"/>
</dbReference>